<dbReference type="OrthoDB" id="12083at2759"/>
<evidence type="ECO:0000256" key="1">
    <source>
        <dbReference type="SAM" id="MobiDB-lite"/>
    </source>
</evidence>
<reference evidence="2 3" key="1">
    <citation type="journal article" date="2018" name="Mol. Biol. Evol.">
        <title>Analysis of the draft genome of the red seaweed Gracilariopsis chorda provides insights into genome size evolution in Rhodophyta.</title>
        <authorList>
            <person name="Lee J."/>
            <person name="Yang E.C."/>
            <person name="Graf L."/>
            <person name="Yang J.H."/>
            <person name="Qiu H."/>
            <person name="Zel Zion U."/>
            <person name="Chan C.X."/>
            <person name="Stephens T.G."/>
            <person name="Weber A.P.M."/>
            <person name="Boo G.H."/>
            <person name="Boo S.M."/>
            <person name="Kim K.M."/>
            <person name="Shin Y."/>
            <person name="Jung M."/>
            <person name="Lee S.J."/>
            <person name="Yim H.S."/>
            <person name="Lee J.H."/>
            <person name="Bhattacharya D."/>
            <person name="Yoon H.S."/>
        </authorList>
    </citation>
    <scope>NUCLEOTIDE SEQUENCE [LARGE SCALE GENOMIC DNA]</scope>
    <source>
        <strain evidence="2 3">SKKU-2015</strain>
        <tissue evidence="2">Whole body</tissue>
    </source>
</reference>
<feature type="region of interest" description="Disordered" evidence="1">
    <location>
        <begin position="1"/>
        <end position="112"/>
    </location>
</feature>
<feature type="compositionally biased region" description="Pro residues" evidence="1">
    <location>
        <begin position="82"/>
        <end position="92"/>
    </location>
</feature>
<organism evidence="2 3">
    <name type="scientific">Gracilariopsis chorda</name>
    <dbReference type="NCBI Taxonomy" id="448386"/>
    <lineage>
        <taxon>Eukaryota</taxon>
        <taxon>Rhodophyta</taxon>
        <taxon>Florideophyceae</taxon>
        <taxon>Rhodymeniophycidae</taxon>
        <taxon>Gracilariales</taxon>
        <taxon>Gracilariaceae</taxon>
        <taxon>Gracilariopsis</taxon>
    </lineage>
</organism>
<gene>
    <name evidence="2" type="ORF">BWQ96_10641</name>
</gene>
<keyword evidence="3" id="KW-1185">Reference proteome</keyword>
<feature type="compositionally biased region" description="Polar residues" evidence="1">
    <location>
        <begin position="8"/>
        <end position="33"/>
    </location>
</feature>
<evidence type="ECO:0000313" key="2">
    <source>
        <dbReference type="EMBL" id="PXF39658.1"/>
    </source>
</evidence>
<evidence type="ECO:0000313" key="3">
    <source>
        <dbReference type="Proteomes" id="UP000247409"/>
    </source>
</evidence>
<comment type="caution">
    <text evidence="2">The sequence shown here is derived from an EMBL/GenBank/DDBJ whole genome shotgun (WGS) entry which is preliminary data.</text>
</comment>
<dbReference type="EMBL" id="NBIV01000560">
    <property type="protein sequence ID" value="PXF39658.1"/>
    <property type="molecule type" value="Genomic_DNA"/>
</dbReference>
<name>A0A2V3IC93_9FLOR</name>
<proteinExistence type="predicted"/>
<accession>A0A2V3IC93</accession>
<dbReference type="AlphaFoldDB" id="A0A2V3IC93"/>
<dbReference type="Proteomes" id="UP000247409">
    <property type="component" value="Unassembled WGS sequence"/>
</dbReference>
<feature type="region of interest" description="Disordered" evidence="1">
    <location>
        <begin position="539"/>
        <end position="572"/>
    </location>
</feature>
<sequence>MANEQRKNTASSGVPVNQPSPSAHSTRSASTVSPRVYGSPRIPRMSNLPPNRPLRYRGGFTGFRSVPLPNSSAPPASRDHSPPQPVQNPPPSAAASSQGAASGYADRPIAGIFPGQTPPPVWPLYDALIGADPSTRRGCLMLRHAPWFHPLAVRDEDLIASYADSVNTLPGDLPGIVTMSWDWRQRIAIPVHHVRRNSGESAVTAHAAFVCVSHLRQRRAPFEFPIREEQTFDVLMYRTRGEMGYCDRLADLETFAWRNVPVARQEALCWVRPILRAEFRFLPQTTRSAFLQDFIRDQRRWRARFGYFVPYQNTEIERIAARHRRGRYVTLPEWWSSLEVCWGCFVELPPVLTYLGSSMLWDPRSGLWSVVVSEWAVHVAAYILAEAYDQYRLWYIQPRVRAAIRSLDLRVPLGGEANVEEMLSLLDYIEGVDWTAVPLANAQRNHLRSGYGPGLGRNTPLAGDYIFFDPWDFRKLTRAEAESYRDAPREVPEDHPRGYVDADDYHRSYIGGDPKVDNDPEGPVDAVVDGSEADGVVGGAVDGRNGFNSGPAVPTSAKDPPAMPVPATAPPVAPSPTYPAIPAVPAVPVANDPGGVIAQFLREVGLSANEVTGDIAAMRDTLANRLGGGPPPSGNNGQ</sequence>
<feature type="compositionally biased region" description="Pro residues" evidence="1">
    <location>
        <begin position="561"/>
        <end position="572"/>
    </location>
</feature>
<protein>
    <submittedName>
        <fullName evidence="2">Uncharacterized protein</fullName>
    </submittedName>
</protein>
<feature type="compositionally biased region" description="Low complexity" evidence="1">
    <location>
        <begin position="93"/>
        <end position="102"/>
    </location>
</feature>